<dbReference type="InterPro" id="IPR002898">
    <property type="entry name" value="MotA_ExbB_proton_chnl"/>
</dbReference>
<evidence type="ECO:0000256" key="1">
    <source>
        <dbReference type="ARBA" id="ARBA00004651"/>
    </source>
</evidence>
<feature type="transmembrane region" description="Helical" evidence="7">
    <location>
        <begin position="123"/>
        <end position="142"/>
    </location>
</feature>
<dbReference type="PANTHER" id="PTHR30625:SF3">
    <property type="entry name" value="TOL-PAL SYSTEM PROTEIN TOLQ"/>
    <property type="match status" value="1"/>
</dbReference>
<evidence type="ECO:0000256" key="2">
    <source>
        <dbReference type="ARBA" id="ARBA00022475"/>
    </source>
</evidence>
<gene>
    <name evidence="9" type="ORF">QJ522_00430</name>
</gene>
<name>A0AAW6TSK9_9BACT</name>
<evidence type="ECO:0000256" key="7">
    <source>
        <dbReference type="SAM" id="Phobius"/>
    </source>
</evidence>
<accession>A0AAW6TSK9</accession>
<dbReference type="GO" id="GO:0017038">
    <property type="term" value="P:protein import"/>
    <property type="evidence" value="ECO:0007669"/>
    <property type="project" value="TreeGrafter"/>
</dbReference>
<keyword evidence="2" id="KW-1003">Cell membrane</keyword>
<reference evidence="9" key="1">
    <citation type="submission" date="2023-05" db="EMBL/GenBank/DDBJ databases">
        <title>Anaerotaeda fermentans gen. nov., sp. nov., a novel anaerobic planctomycete of the new family within the order Sedimentisphaerales isolated from Taman Peninsula, Russia.</title>
        <authorList>
            <person name="Khomyakova M.A."/>
            <person name="Merkel A.Y."/>
            <person name="Slobodkin A.I."/>
        </authorList>
    </citation>
    <scope>NUCLEOTIDE SEQUENCE</scope>
    <source>
        <strain evidence="9">M17dextr</strain>
    </source>
</reference>
<dbReference type="Proteomes" id="UP001431776">
    <property type="component" value="Unassembled WGS sequence"/>
</dbReference>
<dbReference type="InterPro" id="IPR050790">
    <property type="entry name" value="ExbB/TolQ_transport"/>
</dbReference>
<evidence type="ECO:0000259" key="8">
    <source>
        <dbReference type="Pfam" id="PF01618"/>
    </source>
</evidence>
<protein>
    <submittedName>
        <fullName evidence="9">MotA/TolQ/ExbB proton channel family protein</fullName>
    </submittedName>
</protein>
<comment type="caution">
    <text evidence="9">The sequence shown here is derived from an EMBL/GenBank/DDBJ whole genome shotgun (WGS) entry which is preliminary data.</text>
</comment>
<feature type="transmembrane region" description="Helical" evidence="7">
    <location>
        <begin position="154"/>
        <end position="175"/>
    </location>
</feature>
<keyword evidence="6" id="KW-0653">Protein transport</keyword>
<keyword evidence="4 7" id="KW-1133">Transmembrane helix</keyword>
<keyword evidence="6" id="KW-0813">Transport</keyword>
<proteinExistence type="inferred from homology"/>
<comment type="similarity">
    <text evidence="6">Belongs to the exbB/tolQ family.</text>
</comment>
<feature type="domain" description="MotA/TolQ/ExbB proton channel" evidence="8">
    <location>
        <begin position="114"/>
        <end position="171"/>
    </location>
</feature>
<keyword evidence="10" id="KW-1185">Reference proteome</keyword>
<dbReference type="Pfam" id="PF01618">
    <property type="entry name" value="MotA_ExbB"/>
    <property type="match status" value="1"/>
</dbReference>
<evidence type="ECO:0000313" key="9">
    <source>
        <dbReference type="EMBL" id="MDI6447492.1"/>
    </source>
</evidence>
<sequence length="199" mass="21928">MNLLTSVLYWLSTGMMIPVVVLLLIAFGWSLMLLGDLYGQYGWRLRHRSTIQQMLTKAERDGIGGLALKSLSKGKKSRFVCSLQTLMQQSGRHCQEEKALTDFELACRCDLDASLTLMRVGPMLGLMGTLIPMGPALAGLASGDIASMASNMQVAFSTTVVGIFVGAMGFIVQLIKKRWHQSDHALLVYLLELSQEEKE</sequence>
<comment type="subcellular location">
    <subcellularLocation>
        <location evidence="1">Cell membrane</location>
        <topology evidence="1">Multi-pass membrane protein</topology>
    </subcellularLocation>
    <subcellularLocation>
        <location evidence="6">Membrane</location>
        <topology evidence="6">Multi-pass membrane protein</topology>
    </subcellularLocation>
</comment>
<evidence type="ECO:0000313" key="10">
    <source>
        <dbReference type="Proteomes" id="UP001431776"/>
    </source>
</evidence>
<dbReference type="EMBL" id="JASCXX010000001">
    <property type="protein sequence ID" value="MDI6447492.1"/>
    <property type="molecule type" value="Genomic_DNA"/>
</dbReference>
<evidence type="ECO:0000256" key="5">
    <source>
        <dbReference type="ARBA" id="ARBA00023136"/>
    </source>
</evidence>
<dbReference type="PANTHER" id="PTHR30625">
    <property type="entry name" value="PROTEIN TOLQ"/>
    <property type="match status" value="1"/>
</dbReference>
<organism evidence="9 10">
    <name type="scientific">Anaerobaca lacustris</name>
    <dbReference type="NCBI Taxonomy" id="3044600"/>
    <lineage>
        <taxon>Bacteria</taxon>
        <taxon>Pseudomonadati</taxon>
        <taxon>Planctomycetota</taxon>
        <taxon>Phycisphaerae</taxon>
        <taxon>Sedimentisphaerales</taxon>
        <taxon>Anaerobacaceae</taxon>
        <taxon>Anaerobaca</taxon>
    </lineage>
</organism>
<dbReference type="AlphaFoldDB" id="A0AAW6TSK9"/>
<evidence type="ECO:0000256" key="6">
    <source>
        <dbReference type="RuleBase" id="RU004057"/>
    </source>
</evidence>
<dbReference type="GO" id="GO:0005886">
    <property type="term" value="C:plasma membrane"/>
    <property type="evidence" value="ECO:0007669"/>
    <property type="project" value="UniProtKB-SubCell"/>
</dbReference>
<keyword evidence="5 7" id="KW-0472">Membrane</keyword>
<evidence type="ECO:0000256" key="3">
    <source>
        <dbReference type="ARBA" id="ARBA00022692"/>
    </source>
</evidence>
<feature type="transmembrane region" description="Helical" evidence="7">
    <location>
        <begin position="15"/>
        <end position="38"/>
    </location>
</feature>
<dbReference type="RefSeq" id="WP_349242903.1">
    <property type="nucleotide sequence ID" value="NZ_JASCXX010000001.1"/>
</dbReference>
<evidence type="ECO:0000256" key="4">
    <source>
        <dbReference type="ARBA" id="ARBA00022989"/>
    </source>
</evidence>
<keyword evidence="3 7" id="KW-0812">Transmembrane</keyword>